<dbReference type="AlphaFoldDB" id="A0A941EIB7"/>
<sequence length="159" mass="17380">MELWDREMSGYKARLDELAPATRLKLAVEAITWTLETLPEPLEDRAAHNWITEALAVCRSAVQNGAAAVQLPAELDSAYDEIAQDAEESGVPHYLSATFAAADAEGVTGGQLYGIYSWLYEGSLDREEIPEWTIEAEEANPRCNAVIAAQKRQIEAASA</sequence>
<reference evidence="1" key="1">
    <citation type="submission" date="2021-04" db="EMBL/GenBank/DDBJ databases">
        <title>Genome based classification of Actinospica acidithermotolerans sp. nov., an actinobacterium isolated from an Indonesian hot spring.</title>
        <authorList>
            <person name="Kusuma A.B."/>
            <person name="Putra K.E."/>
            <person name="Nafisah S."/>
            <person name="Loh J."/>
            <person name="Nouioui I."/>
            <person name="Goodfellow M."/>
        </authorList>
    </citation>
    <scope>NUCLEOTIDE SEQUENCE</scope>
    <source>
        <strain evidence="1">MGRD01-02</strain>
    </source>
</reference>
<protein>
    <recommendedName>
        <fullName evidence="3">DUF4259 domain-containing protein</fullName>
    </recommendedName>
</protein>
<dbReference type="Proteomes" id="UP000676325">
    <property type="component" value="Unassembled WGS sequence"/>
</dbReference>
<name>A0A941EIB7_9ACTN</name>
<proteinExistence type="predicted"/>
<evidence type="ECO:0000313" key="1">
    <source>
        <dbReference type="EMBL" id="MBR7828169.1"/>
    </source>
</evidence>
<evidence type="ECO:0008006" key="3">
    <source>
        <dbReference type="Google" id="ProtNLM"/>
    </source>
</evidence>
<organism evidence="1 2">
    <name type="scientific">Actinospica acidithermotolerans</name>
    <dbReference type="NCBI Taxonomy" id="2828514"/>
    <lineage>
        <taxon>Bacteria</taxon>
        <taxon>Bacillati</taxon>
        <taxon>Actinomycetota</taxon>
        <taxon>Actinomycetes</taxon>
        <taxon>Catenulisporales</taxon>
        <taxon>Actinospicaceae</taxon>
        <taxon>Actinospica</taxon>
    </lineage>
</organism>
<dbReference type="RefSeq" id="WP_212519309.1">
    <property type="nucleotide sequence ID" value="NZ_JAGSOH010000050.1"/>
</dbReference>
<evidence type="ECO:0000313" key="2">
    <source>
        <dbReference type="Proteomes" id="UP000676325"/>
    </source>
</evidence>
<keyword evidence="2" id="KW-1185">Reference proteome</keyword>
<accession>A0A941EIB7</accession>
<gene>
    <name evidence="1" type="ORF">KDK95_17765</name>
</gene>
<comment type="caution">
    <text evidence="1">The sequence shown here is derived from an EMBL/GenBank/DDBJ whole genome shotgun (WGS) entry which is preliminary data.</text>
</comment>
<dbReference type="EMBL" id="JAGSOH010000050">
    <property type="protein sequence ID" value="MBR7828169.1"/>
    <property type="molecule type" value="Genomic_DNA"/>
</dbReference>